<keyword evidence="2 5" id="KW-0812">Transmembrane</keyword>
<dbReference type="RefSeq" id="WP_129219435.1">
    <property type="nucleotide sequence ID" value="NZ_QYBC01000009.1"/>
</dbReference>
<dbReference type="AlphaFoldDB" id="A0A4Q2REK0"/>
<comment type="subcellular location">
    <subcellularLocation>
        <location evidence="1">Membrane</location>
        <topology evidence="1">Multi-pass membrane protein</topology>
    </subcellularLocation>
</comment>
<feature type="transmembrane region" description="Helical" evidence="5">
    <location>
        <begin position="118"/>
        <end position="138"/>
    </location>
</feature>
<feature type="transmembrane region" description="Helical" evidence="5">
    <location>
        <begin position="89"/>
        <end position="106"/>
    </location>
</feature>
<feature type="transmembrane region" description="Helical" evidence="5">
    <location>
        <begin position="16"/>
        <end position="38"/>
    </location>
</feature>
<evidence type="ECO:0000256" key="1">
    <source>
        <dbReference type="ARBA" id="ARBA00004141"/>
    </source>
</evidence>
<keyword evidence="8" id="KW-1185">Reference proteome</keyword>
<dbReference type="Pfam" id="PF04138">
    <property type="entry name" value="GtrA_DPMS_TM"/>
    <property type="match status" value="1"/>
</dbReference>
<reference evidence="7 8" key="1">
    <citation type="submission" date="2018-09" db="EMBL/GenBank/DDBJ databases">
        <authorList>
            <person name="Grouzdev D.S."/>
            <person name="Krutkina M.S."/>
        </authorList>
    </citation>
    <scope>NUCLEOTIDE SEQUENCE [LARGE SCALE GENOMIC DNA]</scope>
    <source>
        <strain evidence="7 8">RmlP001</strain>
    </source>
</reference>
<evidence type="ECO:0000256" key="5">
    <source>
        <dbReference type="SAM" id="Phobius"/>
    </source>
</evidence>
<evidence type="ECO:0000313" key="7">
    <source>
        <dbReference type="EMBL" id="RYB04675.1"/>
    </source>
</evidence>
<dbReference type="GO" id="GO:0000271">
    <property type="term" value="P:polysaccharide biosynthetic process"/>
    <property type="evidence" value="ECO:0007669"/>
    <property type="project" value="InterPro"/>
</dbReference>
<dbReference type="EMBL" id="QYBC01000009">
    <property type="protein sequence ID" value="RYB04675.1"/>
    <property type="molecule type" value="Genomic_DNA"/>
</dbReference>
<evidence type="ECO:0000259" key="6">
    <source>
        <dbReference type="Pfam" id="PF04138"/>
    </source>
</evidence>
<comment type="caution">
    <text evidence="7">The sequence shown here is derived from an EMBL/GenBank/DDBJ whole genome shotgun (WGS) entry which is preliminary data.</text>
</comment>
<dbReference type="Proteomes" id="UP000289411">
    <property type="component" value="Unassembled WGS sequence"/>
</dbReference>
<evidence type="ECO:0000256" key="3">
    <source>
        <dbReference type="ARBA" id="ARBA00022989"/>
    </source>
</evidence>
<proteinExistence type="predicted"/>
<keyword evidence="4 5" id="KW-0472">Membrane</keyword>
<organism evidence="7 8">
    <name type="scientific">Lichenibacterium ramalinae</name>
    <dbReference type="NCBI Taxonomy" id="2316527"/>
    <lineage>
        <taxon>Bacteria</taxon>
        <taxon>Pseudomonadati</taxon>
        <taxon>Pseudomonadota</taxon>
        <taxon>Alphaproteobacteria</taxon>
        <taxon>Hyphomicrobiales</taxon>
        <taxon>Lichenihabitantaceae</taxon>
        <taxon>Lichenibacterium</taxon>
    </lineage>
</organism>
<dbReference type="NCBIfam" id="NF037976">
    <property type="entry name" value="gtrA_1"/>
    <property type="match status" value="1"/>
</dbReference>
<gene>
    <name evidence="7" type="ORF">D3272_12065</name>
</gene>
<name>A0A4Q2REK0_9HYPH</name>
<feature type="domain" description="GtrA/DPMS transmembrane" evidence="6">
    <location>
        <begin position="21"/>
        <end position="144"/>
    </location>
</feature>
<evidence type="ECO:0000256" key="2">
    <source>
        <dbReference type="ARBA" id="ARBA00022692"/>
    </source>
</evidence>
<evidence type="ECO:0000313" key="8">
    <source>
        <dbReference type="Proteomes" id="UP000289411"/>
    </source>
</evidence>
<evidence type="ECO:0000256" key="4">
    <source>
        <dbReference type="ARBA" id="ARBA00023136"/>
    </source>
</evidence>
<dbReference type="InterPro" id="IPR007267">
    <property type="entry name" value="GtrA_DPMS_TM"/>
</dbReference>
<accession>A0A4Q2REK0</accession>
<dbReference type="OrthoDB" id="565050at2"/>
<sequence length="149" mass="16257">MPQPAILPAATRRGHYVAVLYVLFALLSTAMNLGTQQIAVMALTGRVGPVLPLSLLAGTATGFVAKYLLDKHFIFFDQSSDGREEARKVVLYGLFSVFTTLLFWGMEIGFLRLFGTVAAKYTGAVVGIALGYAVKFLLDRRFTFTGAQR</sequence>
<dbReference type="GO" id="GO:0016020">
    <property type="term" value="C:membrane"/>
    <property type="evidence" value="ECO:0007669"/>
    <property type="project" value="UniProtKB-SubCell"/>
</dbReference>
<keyword evidence="3 5" id="KW-1133">Transmembrane helix</keyword>
<protein>
    <submittedName>
        <fullName evidence="7">GtrA family protein</fullName>
    </submittedName>
</protein>
<feature type="transmembrane region" description="Helical" evidence="5">
    <location>
        <begin position="50"/>
        <end position="69"/>
    </location>
</feature>
<reference evidence="7 8" key="2">
    <citation type="submission" date="2019-02" db="EMBL/GenBank/DDBJ databases">
        <title>'Lichenibacterium ramalinii' gen. nov. sp. nov., 'Lichenibacterium minor' gen. nov. sp. nov.</title>
        <authorList>
            <person name="Pankratov T."/>
        </authorList>
    </citation>
    <scope>NUCLEOTIDE SEQUENCE [LARGE SCALE GENOMIC DNA]</scope>
    <source>
        <strain evidence="7 8">RmlP001</strain>
    </source>
</reference>